<gene>
    <name evidence="1" type="ORF">BV22DRAFT_1102826</name>
</gene>
<accession>A0ACB8BTY3</accession>
<dbReference type="EMBL" id="MU266349">
    <property type="protein sequence ID" value="KAH7928743.1"/>
    <property type="molecule type" value="Genomic_DNA"/>
</dbReference>
<evidence type="ECO:0000313" key="1">
    <source>
        <dbReference type="EMBL" id="KAH7928743.1"/>
    </source>
</evidence>
<proteinExistence type="predicted"/>
<organism evidence="1 2">
    <name type="scientific">Leucogyrophana mollusca</name>
    <dbReference type="NCBI Taxonomy" id="85980"/>
    <lineage>
        <taxon>Eukaryota</taxon>
        <taxon>Fungi</taxon>
        <taxon>Dikarya</taxon>
        <taxon>Basidiomycota</taxon>
        <taxon>Agaricomycotina</taxon>
        <taxon>Agaricomycetes</taxon>
        <taxon>Agaricomycetidae</taxon>
        <taxon>Boletales</taxon>
        <taxon>Boletales incertae sedis</taxon>
        <taxon>Leucogyrophana</taxon>
    </lineage>
</organism>
<name>A0ACB8BTY3_9AGAM</name>
<keyword evidence="2" id="KW-1185">Reference proteome</keyword>
<comment type="caution">
    <text evidence="1">The sequence shown here is derived from an EMBL/GenBank/DDBJ whole genome shotgun (WGS) entry which is preliminary data.</text>
</comment>
<dbReference type="Proteomes" id="UP000790709">
    <property type="component" value="Unassembled WGS sequence"/>
</dbReference>
<sequence>MSLASSASTAVFDSIPIIDLSSPNRTQLALEIQSACINVGFFYVKNHGIPQHTIDAVLSAVQAYFALPYETKMKLHHKTTPNFKGYSAVLDANIDPAAGNKGDLHEGFELGWEKLDSAPHVKLDTQDPKRANDGVMTGANIWPDEPAGHSAFKVGKALFPLFARALELPETYFDDKTKNSAAIMRALHYPAQTNPTDIGIGAHTECVFCFTILYQQPGTQALQVLNADKKWIDAPPIDGTLVINIGDQLARWTNDVFKSTIHRAINAPGVERYSIPLFFGTDYDVNIEPMQSCVSIDRPPKYEAITAGEYIKLRLETMYKH</sequence>
<evidence type="ECO:0000313" key="2">
    <source>
        <dbReference type="Proteomes" id="UP000790709"/>
    </source>
</evidence>
<protein>
    <submittedName>
        <fullName evidence="1">2OG-Fe(II) oxygenase</fullName>
    </submittedName>
</protein>
<reference evidence="1" key="1">
    <citation type="journal article" date="2021" name="New Phytol.">
        <title>Evolutionary innovations through gain and loss of genes in the ectomycorrhizal Boletales.</title>
        <authorList>
            <person name="Wu G."/>
            <person name="Miyauchi S."/>
            <person name="Morin E."/>
            <person name="Kuo A."/>
            <person name="Drula E."/>
            <person name="Varga T."/>
            <person name="Kohler A."/>
            <person name="Feng B."/>
            <person name="Cao Y."/>
            <person name="Lipzen A."/>
            <person name="Daum C."/>
            <person name="Hundley H."/>
            <person name="Pangilinan J."/>
            <person name="Johnson J."/>
            <person name="Barry K."/>
            <person name="LaButti K."/>
            <person name="Ng V."/>
            <person name="Ahrendt S."/>
            <person name="Min B."/>
            <person name="Choi I.G."/>
            <person name="Park H."/>
            <person name="Plett J.M."/>
            <person name="Magnuson J."/>
            <person name="Spatafora J.W."/>
            <person name="Nagy L.G."/>
            <person name="Henrissat B."/>
            <person name="Grigoriev I.V."/>
            <person name="Yang Z.L."/>
            <person name="Xu J."/>
            <person name="Martin F.M."/>
        </authorList>
    </citation>
    <scope>NUCLEOTIDE SEQUENCE</scope>
    <source>
        <strain evidence="1">KUC20120723A-06</strain>
    </source>
</reference>